<comment type="caution">
    <text evidence="2">The sequence shown here is derived from an EMBL/GenBank/DDBJ whole genome shotgun (WGS) entry which is preliminary data.</text>
</comment>
<dbReference type="RefSeq" id="WP_141278273.1">
    <property type="nucleotide sequence ID" value="NZ_BJNG01000016.1"/>
</dbReference>
<organism evidence="2 3">
    <name type="scientific">Pseudonocardia hydrocarbonoxydans</name>
    <dbReference type="NCBI Taxonomy" id="76726"/>
    <lineage>
        <taxon>Bacteria</taxon>
        <taxon>Bacillati</taxon>
        <taxon>Actinomycetota</taxon>
        <taxon>Actinomycetes</taxon>
        <taxon>Pseudonocardiales</taxon>
        <taxon>Pseudonocardiaceae</taxon>
        <taxon>Pseudonocardia</taxon>
    </lineage>
</organism>
<dbReference type="Proteomes" id="UP000320338">
    <property type="component" value="Unassembled WGS sequence"/>
</dbReference>
<proteinExistence type="predicted"/>
<feature type="transmembrane region" description="Helical" evidence="1">
    <location>
        <begin position="317"/>
        <end position="336"/>
    </location>
</feature>
<keyword evidence="2" id="KW-0808">Transferase</keyword>
<feature type="transmembrane region" description="Helical" evidence="1">
    <location>
        <begin position="135"/>
        <end position="157"/>
    </location>
</feature>
<keyword evidence="3" id="KW-1185">Reference proteome</keyword>
<accession>A0A4Y3WN98</accession>
<dbReference type="EMBL" id="BJNG01000016">
    <property type="protein sequence ID" value="GEC19711.1"/>
    <property type="molecule type" value="Genomic_DNA"/>
</dbReference>
<sequence>MAVLTVPVARPRGRRRAAALAGVPLGYLALAVAVTASWWAPLGRRVTAVNEPDAVLFGWLFTWTPYAVGQGRMPLFSDALNHPDGINLMWNNGMLLPGLLLAPVTAAFGGLGTVTVVTTLGLATTATATYLCLRALPVATGPAAVGGLLAGFSPAMVAQAAGGHPNLVLDPLAPVLVLLSVRLLTAERPARSTAVLLGVTAGAQVYVGEEILFLAGVVVALFVLVLVASAPREAARRAGPVAGRALLALGVFALVGGPGLAYQLLGPLPQEGSPFLPGYYSTDLAGFVVGTGLQLLTTDADVARSAGFAGGPEEHTALLGLPLLVVLLAALVRYRADAALRTVLAVAAGTAVLGLGPELVVDGVRTGVPLPWALLLPLPGFEHVISTRLPLFTAGLAGAALALALHRVRGETAGVRAVAGVAVAVALLPLVPAPLPARDAPPTPAFLLSDDPALDCPGGSVLVLPFPVTPDTDAMAWQQAAGMSFAMPGGYFIGPSAAGRATLGGQPTPTGRLLRDVEADGVVREVTPAVARNLRADLARWGTCSVVLGPARHRDALLAQATALLGAPPEHVGDVAVWRDPRG</sequence>
<protein>
    <submittedName>
        <fullName evidence="2">Glycosyl transferase</fullName>
    </submittedName>
</protein>
<feature type="transmembrane region" description="Helical" evidence="1">
    <location>
        <begin position="241"/>
        <end position="265"/>
    </location>
</feature>
<evidence type="ECO:0000256" key="1">
    <source>
        <dbReference type="SAM" id="Phobius"/>
    </source>
</evidence>
<dbReference type="GO" id="GO:0016740">
    <property type="term" value="F:transferase activity"/>
    <property type="evidence" value="ECO:0007669"/>
    <property type="project" value="UniProtKB-KW"/>
</dbReference>
<gene>
    <name evidence="2" type="ORF">PHY01_19940</name>
</gene>
<feature type="transmembrane region" description="Helical" evidence="1">
    <location>
        <begin position="211"/>
        <end position="229"/>
    </location>
</feature>
<keyword evidence="1" id="KW-0812">Transmembrane</keyword>
<dbReference type="OrthoDB" id="2369748at2"/>
<evidence type="ECO:0000313" key="2">
    <source>
        <dbReference type="EMBL" id="GEC19711.1"/>
    </source>
</evidence>
<dbReference type="AlphaFoldDB" id="A0A4Y3WN98"/>
<feature type="transmembrane region" description="Helical" evidence="1">
    <location>
        <begin position="343"/>
        <end position="364"/>
    </location>
</feature>
<feature type="transmembrane region" description="Helical" evidence="1">
    <location>
        <begin position="99"/>
        <end position="123"/>
    </location>
</feature>
<keyword evidence="1" id="KW-0472">Membrane</keyword>
<keyword evidence="1" id="KW-1133">Transmembrane helix</keyword>
<feature type="transmembrane region" description="Helical" evidence="1">
    <location>
        <begin position="384"/>
        <end position="405"/>
    </location>
</feature>
<evidence type="ECO:0000313" key="3">
    <source>
        <dbReference type="Proteomes" id="UP000320338"/>
    </source>
</evidence>
<feature type="transmembrane region" description="Helical" evidence="1">
    <location>
        <begin position="17"/>
        <end position="40"/>
    </location>
</feature>
<feature type="transmembrane region" description="Helical" evidence="1">
    <location>
        <begin position="417"/>
        <end position="435"/>
    </location>
</feature>
<name>A0A4Y3WN98_9PSEU</name>
<reference evidence="2 3" key="1">
    <citation type="submission" date="2019-06" db="EMBL/GenBank/DDBJ databases">
        <title>Whole genome shotgun sequence of Pseudonocardia hydrocarbonoxydans NBRC 14498.</title>
        <authorList>
            <person name="Hosoyama A."/>
            <person name="Uohara A."/>
            <person name="Ohji S."/>
            <person name="Ichikawa N."/>
        </authorList>
    </citation>
    <scope>NUCLEOTIDE SEQUENCE [LARGE SCALE GENOMIC DNA]</scope>
    <source>
        <strain evidence="2 3">NBRC 14498</strain>
    </source>
</reference>